<name>A0A814I7J7_9BILA</name>
<dbReference type="InterPro" id="IPR013087">
    <property type="entry name" value="Znf_C2H2_type"/>
</dbReference>
<comment type="caution">
    <text evidence="8">The sequence shown here is derived from an EMBL/GenBank/DDBJ whole genome shotgun (WGS) entry which is preliminary data.</text>
</comment>
<keyword evidence="3 5" id="KW-0863">Zinc-finger</keyword>
<evidence type="ECO:0000256" key="2">
    <source>
        <dbReference type="ARBA" id="ARBA00022737"/>
    </source>
</evidence>
<evidence type="ECO:0000256" key="6">
    <source>
        <dbReference type="SAM" id="MobiDB-lite"/>
    </source>
</evidence>
<evidence type="ECO:0000256" key="4">
    <source>
        <dbReference type="ARBA" id="ARBA00022833"/>
    </source>
</evidence>
<accession>A0A814I7J7</accession>
<evidence type="ECO:0000313" key="9">
    <source>
        <dbReference type="Proteomes" id="UP000663860"/>
    </source>
</evidence>
<evidence type="ECO:0000259" key="7">
    <source>
        <dbReference type="PROSITE" id="PS50157"/>
    </source>
</evidence>
<feature type="region of interest" description="Disordered" evidence="6">
    <location>
        <begin position="908"/>
        <end position="940"/>
    </location>
</feature>
<gene>
    <name evidence="8" type="ORF">IZO911_LOCUS18756</name>
</gene>
<reference evidence="8" key="1">
    <citation type="submission" date="2021-02" db="EMBL/GenBank/DDBJ databases">
        <authorList>
            <person name="Nowell W R."/>
        </authorList>
    </citation>
    <scope>NUCLEOTIDE SEQUENCE</scope>
</reference>
<dbReference type="PROSITE" id="PS00028">
    <property type="entry name" value="ZINC_FINGER_C2H2_1"/>
    <property type="match status" value="3"/>
</dbReference>
<dbReference type="Gene3D" id="3.30.160.60">
    <property type="entry name" value="Classic Zinc Finger"/>
    <property type="match status" value="4"/>
</dbReference>
<feature type="compositionally biased region" description="Acidic residues" evidence="6">
    <location>
        <begin position="921"/>
        <end position="940"/>
    </location>
</feature>
<keyword evidence="1" id="KW-0479">Metal-binding</keyword>
<organism evidence="8 9">
    <name type="scientific">Adineta steineri</name>
    <dbReference type="NCBI Taxonomy" id="433720"/>
    <lineage>
        <taxon>Eukaryota</taxon>
        <taxon>Metazoa</taxon>
        <taxon>Spiralia</taxon>
        <taxon>Gnathifera</taxon>
        <taxon>Rotifera</taxon>
        <taxon>Eurotatoria</taxon>
        <taxon>Bdelloidea</taxon>
        <taxon>Adinetida</taxon>
        <taxon>Adinetidae</taxon>
        <taxon>Adineta</taxon>
    </lineage>
</organism>
<proteinExistence type="predicted"/>
<keyword evidence="4" id="KW-0862">Zinc</keyword>
<keyword evidence="2" id="KW-0677">Repeat</keyword>
<feature type="region of interest" description="Disordered" evidence="6">
    <location>
        <begin position="307"/>
        <end position="333"/>
    </location>
</feature>
<feature type="region of interest" description="Disordered" evidence="6">
    <location>
        <begin position="379"/>
        <end position="398"/>
    </location>
</feature>
<feature type="region of interest" description="Disordered" evidence="6">
    <location>
        <begin position="566"/>
        <end position="588"/>
    </location>
</feature>
<dbReference type="PANTHER" id="PTHR24403">
    <property type="entry name" value="ZINC FINGER PROTEIN"/>
    <property type="match status" value="1"/>
</dbReference>
<dbReference type="GO" id="GO:0005634">
    <property type="term" value="C:nucleus"/>
    <property type="evidence" value="ECO:0007669"/>
    <property type="project" value="TreeGrafter"/>
</dbReference>
<sequence>MTDDASTAYICIYCPFNSDNFEALENHLTSAHGYGCQDAPLPQSTSSSNIITKTNKREAPDDEQSQTSFDGTTQIGGTFIILMIHFQFCFVFGNIEHSSSVKRIKRTPSALSTNLYINSSDNNSEFESDVDDDDERDSSLNLTTISPQTILTCPICDSTYHRLGHLIRHAKRKHRIDLSNYDQTHSFDTFSSNTIEKINSNEHIDKINSTEQQPGILSSSSISETNTNSTATTTDCPYCDFKTTDIEQFKAHIIAHIRDKNYRCLLCNRLYKYRGDCSFHIRRKHHKYSSNSNDYIQRFLFDTTDGDESLSTQAGGHGSSGNGTGNNTHSAREQDEPVRYFGCPYCDYTSNYGGDVRKHQTRKHPNAESKVVKIIRQDSEQQNQNGFEEDDEDDSSQNINLTNKIKSIKKTEKTLPQQHSSSSASLPVLSNFAPVRVFQCSSCHQQGTYKWVVERHIRAKHPDQANVHVIELPAELSVRLQKITPPLKRFRCSLCPLQSKHSWVVIRHIKHFHTLQTANVIDIQPDGKPINEESIAFPTNDFSTKSFNHDSEASSTSSSCVENAMDFSQQQQQPQDNEEDNIQPLSATNNNDSMTFVYKCSLCDYQSTISWNIQKHINEKHAEQSNAYMLTQCRQTKLSSNDNNNIQKLNSIKKSKHKNGLNRSLSPTSALAKAKFSPAVEEALLSLQGSKLNPSLYAVQPKFGIKRLKCRHCFYRSNWKTDMIRHVRIRHNLTEPDHNKDMIMMTEQEARSTIELYENTFGKELRRRTFRTWNDWAKAEQEFTPKDGSLQYADTNEGQLLLPPPPSSNDQQKSISKKFNEHKSSNKSNIKIESQQDSQPIIKTLLYNKSSTSTKKDELKQVSNPSNIVSRLLLTTSPSHNDNDDHDIPLDLSLKPTTNIKTNNYQFLSSKETLPQNINDNDADDDGDGDGDGDNEEVFDESSPVNYLCSVCPYKCSNWSLVQRHISLHLTGQGITCPICSYTTSSHNPMFRHMTNIHPTSQIPIHFQVSSKNSTAHIIEQHQCSLCSYQCDRSEALNLHRRLEHDDEEFDIDSSDGEDDIIASTTKNIFDCPVCSPSSNTNNFTNLEELTMHVITNHNNQSCPFCSFIAHTTSSQTLIQHIKLHFNGTLVQPDSVVGIEQVKELLMLE</sequence>
<dbReference type="SUPFAM" id="SSF57667">
    <property type="entry name" value="beta-beta-alpha zinc fingers"/>
    <property type="match status" value="1"/>
</dbReference>
<feature type="region of interest" description="Disordered" evidence="6">
    <location>
        <begin position="796"/>
        <end position="836"/>
    </location>
</feature>
<feature type="domain" description="C2H2-type" evidence="7">
    <location>
        <begin position="1022"/>
        <end position="1050"/>
    </location>
</feature>
<evidence type="ECO:0000256" key="5">
    <source>
        <dbReference type="PROSITE-ProRule" id="PRU00042"/>
    </source>
</evidence>
<dbReference type="EMBL" id="CAJNOE010000183">
    <property type="protein sequence ID" value="CAF1021645.1"/>
    <property type="molecule type" value="Genomic_DNA"/>
</dbReference>
<feature type="compositionally biased region" description="Gly residues" evidence="6">
    <location>
        <begin position="315"/>
        <end position="324"/>
    </location>
</feature>
<dbReference type="Proteomes" id="UP000663860">
    <property type="component" value="Unassembled WGS sequence"/>
</dbReference>
<dbReference type="AlphaFoldDB" id="A0A814I7J7"/>
<dbReference type="SMART" id="SM00355">
    <property type="entry name" value="ZnF_C2H2"/>
    <property type="match status" value="14"/>
</dbReference>
<dbReference type="InterPro" id="IPR036236">
    <property type="entry name" value="Znf_C2H2_sf"/>
</dbReference>
<evidence type="ECO:0000313" key="8">
    <source>
        <dbReference type="EMBL" id="CAF1021645.1"/>
    </source>
</evidence>
<evidence type="ECO:0000256" key="3">
    <source>
        <dbReference type="ARBA" id="ARBA00022771"/>
    </source>
</evidence>
<dbReference type="GO" id="GO:0008270">
    <property type="term" value="F:zinc ion binding"/>
    <property type="evidence" value="ECO:0007669"/>
    <property type="project" value="UniProtKB-KW"/>
</dbReference>
<dbReference type="GO" id="GO:0045944">
    <property type="term" value="P:positive regulation of transcription by RNA polymerase II"/>
    <property type="evidence" value="ECO:0007669"/>
    <property type="project" value="TreeGrafter"/>
</dbReference>
<protein>
    <recommendedName>
        <fullName evidence="7">C2H2-type domain-containing protein</fullName>
    </recommendedName>
</protein>
<dbReference type="InterPro" id="IPR050688">
    <property type="entry name" value="Zinc_finger/UBP_domain"/>
</dbReference>
<dbReference type="PANTHER" id="PTHR24403:SF105">
    <property type="entry name" value="ZINC FINGER PROTEIN 2-LIKE ISOFORM X1"/>
    <property type="match status" value="1"/>
</dbReference>
<evidence type="ECO:0000256" key="1">
    <source>
        <dbReference type="ARBA" id="ARBA00022723"/>
    </source>
</evidence>
<dbReference type="PROSITE" id="PS50157">
    <property type="entry name" value="ZINC_FINGER_C2H2_2"/>
    <property type="match status" value="1"/>
</dbReference>